<evidence type="ECO:0000256" key="2">
    <source>
        <dbReference type="ARBA" id="ARBA00004496"/>
    </source>
</evidence>
<feature type="binding site" evidence="9">
    <location>
        <position position="170"/>
    </location>
    <ligand>
        <name>substrate</name>
    </ligand>
</feature>
<dbReference type="InterPro" id="IPR004515">
    <property type="entry name" value="Phosphoheptose_Isoase"/>
</dbReference>
<dbReference type="Proteomes" id="UP000739538">
    <property type="component" value="Unassembled WGS sequence"/>
</dbReference>
<feature type="domain" description="SIS" evidence="10">
    <location>
        <begin position="35"/>
        <end position="191"/>
    </location>
</feature>
<comment type="pathway">
    <text evidence="9">Carbohydrate biosynthesis; D-glycero-D-manno-heptose 7-phosphate biosynthesis; D-glycero-alpha-D-manno-heptose 7-phosphate and D-glycero-beta-D-manno-heptose 7-phosphate from sedoheptulose 7-phosphate: step 1/1.</text>
</comment>
<evidence type="ECO:0000256" key="8">
    <source>
        <dbReference type="ARBA" id="ARBA00023277"/>
    </source>
</evidence>
<comment type="caution">
    <text evidence="11">The sequence shown here is derived from an EMBL/GenBank/DDBJ whole genome shotgun (WGS) entry which is preliminary data.</text>
</comment>
<reference evidence="11" key="1">
    <citation type="submission" date="2020-04" db="EMBL/GenBank/DDBJ databases">
        <authorList>
            <person name="Zhang T."/>
        </authorList>
    </citation>
    <scope>NUCLEOTIDE SEQUENCE</scope>
    <source>
        <strain evidence="11">HKST-UBA02</strain>
    </source>
</reference>
<protein>
    <recommendedName>
        <fullName evidence="9">Phosphoheptose isomerase</fullName>
        <ecNumber evidence="9">5.3.1.28</ecNumber>
    </recommendedName>
    <alternativeName>
        <fullName evidence="9">Sedoheptulose 7-phosphate isomerase</fullName>
    </alternativeName>
</protein>
<feature type="binding site" evidence="9">
    <location>
        <begin position="92"/>
        <end position="93"/>
    </location>
    <ligand>
        <name>substrate</name>
    </ligand>
</feature>
<feature type="binding site" evidence="9">
    <location>
        <position position="178"/>
    </location>
    <ligand>
        <name>Zn(2+)</name>
        <dbReference type="ChEBI" id="CHEBI:29105"/>
    </ligand>
</feature>
<evidence type="ECO:0000313" key="11">
    <source>
        <dbReference type="EMBL" id="MCA9754915.1"/>
    </source>
</evidence>
<keyword evidence="8 9" id="KW-0119">Carbohydrate metabolism</keyword>
<gene>
    <name evidence="9" type="primary">gmhA</name>
    <name evidence="11" type="ORF">KDA27_03865</name>
</gene>
<evidence type="ECO:0000256" key="3">
    <source>
        <dbReference type="ARBA" id="ARBA00009894"/>
    </source>
</evidence>
<comment type="subcellular location">
    <subcellularLocation>
        <location evidence="2 9">Cytoplasm</location>
    </subcellularLocation>
</comment>
<dbReference type="AlphaFoldDB" id="A0A956N907"/>
<reference evidence="11" key="2">
    <citation type="journal article" date="2021" name="Microbiome">
        <title>Successional dynamics and alternative stable states in a saline activated sludge microbial community over 9 years.</title>
        <authorList>
            <person name="Wang Y."/>
            <person name="Ye J."/>
            <person name="Ju F."/>
            <person name="Liu L."/>
            <person name="Boyd J.A."/>
            <person name="Deng Y."/>
            <person name="Parks D.H."/>
            <person name="Jiang X."/>
            <person name="Yin X."/>
            <person name="Woodcroft B.J."/>
            <person name="Tyson G.W."/>
            <person name="Hugenholtz P."/>
            <person name="Polz M.F."/>
            <person name="Zhang T."/>
        </authorList>
    </citation>
    <scope>NUCLEOTIDE SEQUENCE</scope>
    <source>
        <strain evidence="11">HKST-UBA02</strain>
    </source>
</reference>
<proteinExistence type="inferred from homology"/>
<feature type="binding site" evidence="9">
    <location>
        <position position="123"/>
    </location>
    <ligand>
        <name>substrate</name>
    </ligand>
</feature>
<feature type="binding site" evidence="9">
    <location>
        <begin position="50"/>
        <end position="52"/>
    </location>
    <ligand>
        <name>substrate</name>
    </ligand>
</feature>
<evidence type="ECO:0000256" key="5">
    <source>
        <dbReference type="ARBA" id="ARBA00022723"/>
    </source>
</evidence>
<evidence type="ECO:0000259" key="10">
    <source>
        <dbReference type="PROSITE" id="PS51464"/>
    </source>
</evidence>
<dbReference type="PANTHER" id="PTHR30390:SF6">
    <property type="entry name" value="DNAA INITIATOR-ASSOCIATING PROTEIN DIAA"/>
    <property type="match status" value="1"/>
</dbReference>
<keyword evidence="5 9" id="KW-0479">Metal-binding</keyword>
<feature type="binding site" evidence="9">
    <location>
        <position position="63"/>
    </location>
    <ligand>
        <name>substrate</name>
    </ligand>
</feature>
<organism evidence="11 12">
    <name type="scientific">Eiseniibacteriota bacterium</name>
    <dbReference type="NCBI Taxonomy" id="2212470"/>
    <lineage>
        <taxon>Bacteria</taxon>
        <taxon>Candidatus Eiseniibacteriota</taxon>
    </lineage>
</organism>
<evidence type="ECO:0000256" key="1">
    <source>
        <dbReference type="ARBA" id="ARBA00000348"/>
    </source>
</evidence>
<dbReference type="GO" id="GO:0097367">
    <property type="term" value="F:carbohydrate derivative binding"/>
    <property type="evidence" value="ECO:0007669"/>
    <property type="project" value="InterPro"/>
</dbReference>
<evidence type="ECO:0000256" key="7">
    <source>
        <dbReference type="ARBA" id="ARBA00023235"/>
    </source>
</evidence>
<evidence type="ECO:0000256" key="6">
    <source>
        <dbReference type="ARBA" id="ARBA00022833"/>
    </source>
</evidence>
<dbReference type="Gene3D" id="3.40.50.10490">
    <property type="entry name" value="Glucose-6-phosphate isomerase like protein, domain 1"/>
    <property type="match status" value="1"/>
</dbReference>
<keyword evidence="4 9" id="KW-0963">Cytoplasm</keyword>
<comment type="cofactor">
    <cofactor evidence="9">
        <name>Zn(2+)</name>
        <dbReference type="ChEBI" id="CHEBI:29105"/>
    </cofactor>
    <text evidence="9">Binds 1 zinc ion per subunit.</text>
</comment>
<dbReference type="PANTHER" id="PTHR30390">
    <property type="entry name" value="SEDOHEPTULOSE 7-PHOSPHATE ISOMERASE / DNAA INITIATOR-ASSOCIATING FACTOR FOR REPLICATION INITIATION"/>
    <property type="match status" value="1"/>
</dbReference>
<sequence>MITTEEIEAQIDESIRVKESLKASAPRLKELALLWVDAIRRGNQLFFFGNGGSAADAQHLVAELAGRFYLERKALPVTALTVNTSSLTAIGNDYGYEDIFSRQLEGLARPGDIAVGISTSGNSPNVVKALELARSLDVVTVGFTGPGGGKMRELCDYWLGVDAEKTPRIQEGHILAGHIVCELTERELFGR</sequence>
<comment type="function">
    <text evidence="9">Catalyzes the isomerization of sedoheptulose 7-phosphate in D-glycero-D-manno-heptose 7-phosphate.</text>
</comment>
<feature type="binding site" evidence="9">
    <location>
        <position position="170"/>
    </location>
    <ligand>
        <name>Zn(2+)</name>
        <dbReference type="ChEBI" id="CHEBI:29105"/>
    </ligand>
</feature>
<dbReference type="InterPro" id="IPR035461">
    <property type="entry name" value="GmhA/DiaA"/>
</dbReference>
<dbReference type="PROSITE" id="PS51464">
    <property type="entry name" value="SIS"/>
    <property type="match status" value="1"/>
</dbReference>
<dbReference type="Pfam" id="PF13580">
    <property type="entry name" value="SIS_2"/>
    <property type="match status" value="1"/>
</dbReference>
<dbReference type="GO" id="GO:0008270">
    <property type="term" value="F:zinc ion binding"/>
    <property type="evidence" value="ECO:0007669"/>
    <property type="project" value="UniProtKB-UniRule"/>
</dbReference>
<dbReference type="GO" id="GO:1901135">
    <property type="term" value="P:carbohydrate derivative metabolic process"/>
    <property type="evidence" value="ECO:0007669"/>
    <property type="project" value="InterPro"/>
</dbReference>
<comment type="similarity">
    <text evidence="3 9">Belongs to the SIS family. GmhA subfamily.</text>
</comment>
<comment type="catalytic activity">
    <reaction evidence="1 9">
        <text>2 D-sedoheptulose 7-phosphate = D-glycero-alpha-D-manno-heptose 7-phosphate + D-glycero-beta-D-manno-heptose 7-phosphate</text>
        <dbReference type="Rhea" id="RHEA:27489"/>
        <dbReference type="ChEBI" id="CHEBI:57483"/>
        <dbReference type="ChEBI" id="CHEBI:60203"/>
        <dbReference type="ChEBI" id="CHEBI:60204"/>
        <dbReference type="EC" id="5.3.1.28"/>
    </reaction>
</comment>
<dbReference type="GO" id="GO:0005975">
    <property type="term" value="P:carbohydrate metabolic process"/>
    <property type="evidence" value="ECO:0007669"/>
    <property type="project" value="UniProtKB-UniRule"/>
</dbReference>
<evidence type="ECO:0000256" key="4">
    <source>
        <dbReference type="ARBA" id="ARBA00022490"/>
    </source>
</evidence>
<feature type="binding site" evidence="9">
    <location>
        <position position="59"/>
    </location>
    <ligand>
        <name>Zn(2+)</name>
        <dbReference type="ChEBI" id="CHEBI:29105"/>
    </ligand>
</feature>
<accession>A0A956N907</accession>
<keyword evidence="6 9" id="KW-0862">Zinc</keyword>
<comment type="miscellaneous">
    <text evidence="9">The reaction produces a racemic mixture of D-glycero-alpha-D-manno-heptose 7-phosphate and D-glycero-beta-D-manno-heptose 7-phosphate.</text>
</comment>
<keyword evidence="7 9" id="KW-0413">Isomerase</keyword>
<dbReference type="GO" id="GO:0005737">
    <property type="term" value="C:cytoplasm"/>
    <property type="evidence" value="ECO:0007669"/>
    <property type="project" value="UniProtKB-SubCell"/>
</dbReference>
<dbReference type="GO" id="GO:0008968">
    <property type="term" value="F:D-sedoheptulose 7-phosphate isomerase activity"/>
    <property type="evidence" value="ECO:0007669"/>
    <property type="project" value="UniProtKB-UniRule"/>
</dbReference>
<dbReference type="InterPro" id="IPR001347">
    <property type="entry name" value="SIS_dom"/>
</dbReference>
<dbReference type="EC" id="5.3.1.28" evidence="9"/>
<dbReference type="EMBL" id="JAGQHS010000012">
    <property type="protein sequence ID" value="MCA9754915.1"/>
    <property type="molecule type" value="Genomic_DNA"/>
</dbReference>
<dbReference type="SUPFAM" id="SSF53697">
    <property type="entry name" value="SIS domain"/>
    <property type="match status" value="1"/>
</dbReference>
<dbReference type="HAMAP" id="MF_00067">
    <property type="entry name" value="GmhA"/>
    <property type="match status" value="1"/>
</dbReference>
<dbReference type="CDD" id="cd05006">
    <property type="entry name" value="SIS_GmhA"/>
    <property type="match status" value="1"/>
</dbReference>
<dbReference type="InterPro" id="IPR046348">
    <property type="entry name" value="SIS_dom_sf"/>
</dbReference>
<evidence type="ECO:0000256" key="9">
    <source>
        <dbReference type="HAMAP-Rule" id="MF_00067"/>
    </source>
</evidence>
<evidence type="ECO:0000313" key="12">
    <source>
        <dbReference type="Proteomes" id="UP000739538"/>
    </source>
</evidence>
<name>A0A956N907_UNCEI</name>
<feature type="binding site" evidence="9">
    <location>
        <position position="63"/>
    </location>
    <ligand>
        <name>Zn(2+)</name>
        <dbReference type="ChEBI" id="CHEBI:29105"/>
    </ligand>
</feature>
<feature type="binding site" evidence="9">
    <location>
        <begin position="118"/>
        <end position="120"/>
    </location>
    <ligand>
        <name>substrate</name>
    </ligand>
</feature>
<dbReference type="InterPro" id="IPR050099">
    <property type="entry name" value="SIS_GmhA/DiaA_subfam"/>
</dbReference>